<dbReference type="PANTHER" id="PTHR33164">
    <property type="entry name" value="TRANSCRIPTIONAL REGULATOR, MARR FAMILY"/>
    <property type="match status" value="1"/>
</dbReference>
<dbReference type="RefSeq" id="WP_377344099.1">
    <property type="nucleotide sequence ID" value="NZ_JBHLUE010000036.1"/>
</dbReference>
<dbReference type="InterPro" id="IPR036388">
    <property type="entry name" value="WH-like_DNA-bd_sf"/>
</dbReference>
<keyword evidence="4" id="KW-1185">Reference proteome</keyword>
<dbReference type="CDD" id="cd00090">
    <property type="entry name" value="HTH_ARSR"/>
    <property type="match status" value="1"/>
</dbReference>
<dbReference type="InterPro" id="IPR039422">
    <property type="entry name" value="MarR/SlyA-like"/>
</dbReference>
<dbReference type="Gene3D" id="1.10.10.10">
    <property type="entry name" value="Winged helix-like DNA-binding domain superfamily/Winged helix DNA-binding domain"/>
    <property type="match status" value="1"/>
</dbReference>
<sequence length="183" mass="19950">MSTSNESTGTSDPPDSGTPSRTGQAEHDQQAALVAEVGVAMREYQRSLDVFDQRVAEHLGLNRTDMRCLDLILGGRSLSPGELADAAGLTTGGVTTAIDRLERAGYAVRERDAGDRRRVVVRPTDRAWKLAGEVYGSLVQDGEAYLRGLDADTLARLADFLRFATRLEHEHAERLSRKAGGRR</sequence>
<evidence type="ECO:0000313" key="3">
    <source>
        <dbReference type="EMBL" id="MFC0568554.1"/>
    </source>
</evidence>
<dbReference type="Pfam" id="PF12802">
    <property type="entry name" value="MarR_2"/>
    <property type="match status" value="1"/>
</dbReference>
<dbReference type="EMBL" id="JBHLUE010000036">
    <property type="protein sequence ID" value="MFC0568554.1"/>
    <property type="molecule type" value="Genomic_DNA"/>
</dbReference>
<dbReference type="InterPro" id="IPR036390">
    <property type="entry name" value="WH_DNA-bd_sf"/>
</dbReference>
<dbReference type="Proteomes" id="UP001589894">
    <property type="component" value="Unassembled WGS sequence"/>
</dbReference>
<proteinExistence type="predicted"/>
<dbReference type="PRINTS" id="PR00598">
    <property type="entry name" value="HTHMARR"/>
</dbReference>
<dbReference type="PANTHER" id="PTHR33164:SF106">
    <property type="entry name" value="TRANSCRIPTIONAL REGULATORY PROTEIN"/>
    <property type="match status" value="1"/>
</dbReference>
<feature type="domain" description="HTH marR-type" evidence="2">
    <location>
        <begin position="30"/>
        <end position="169"/>
    </location>
</feature>
<dbReference type="PROSITE" id="PS50995">
    <property type="entry name" value="HTH_MARR_2"/>
    <property type="match status" value="1"/>
</dbReference>
<evidence type="ECO:0000313" key="4">
    <source>
        <dbReference type="Proteomes" id="UP001589894"/>
    </source>
</evidence>
<accession>A0ABV6P6F2</accession>
<reference evidence="3 4" key="1">
    <citation type="submission" date="2024-09" db="EMBL/GenBank/DDBJ databases">
        <authorList>
            <person name="Sun Q."/>
            <person name="Mori K."/>
        </authorList>
    </citation>
    <scope>NUCLEOTIDE SEQUENCE [LARGE SCALE GENOMIC DNA]</scope>
    <source>
        <strain evidence="3 4">TBRC 2205</strain>
    </source>
</reference>
<gene>
    <name evidence="3" type="ORF">ACFFHU_31030</name>
</gene>
<evidence type="ECO:0000259" key="2">
    <source>
        <dbReference type="PROSITE" id="PS50995"/>
    </source>
</evidence>
<evidence type="ECO:0000256" key="1">
    <source>
        <dbReference type="SAM" id="MobiDB-lite"/>
    </source>
</evidence>
<protein>
    <submittedName>
        <fullName evidence="3">MarR family winged helix-turn-helix transcriptional regulator</fullName>
    </submittedName>
</protein>
<organism evidence="3 4">
    <name type="scientific">Plantactinospora siamensis</name>
    <dbReference type="NCBI Taxonomy" id="555372"/>
    <lineage>
        <taxon>Bacteria</taxon>
        <taxon>Bacillati</taxon>
        <taxon>Actinomycetota</taxon>
        <taxon>Actinomycetes</taxon>
        <taxon>Micromonosporales</taxon>
        <taxon>Micromonosporaceae</taxon>
        <taxon>Plantactinospora</taxon>
    </lineage>
</organism>
<feature type="region of interest" description="Disordered" evidence="1">
    <location>
        <begin position="1"/>
        <end position="29"/>
    </location>
</feature>
<feature type="compositionally biased region" description="Polar residues" evidence="1">
    <location>
        <begin position="1"/>
        <end position="23"/>
    </location>
</feature>
<dbReference type="InterPro" id="IPR011991">
    <property type="entry name" value="ArsR-like_HTH"/>
</dbReference>
<comment type="caution">
    <text evidence="3">The sequence shown here is derived from an EMBL/GenBank/DDBJ whole genome shotgun (WGS) entry which is preliminary data.</text>
</comment>
<dbReference type="InterPro" id="IPR000835">
    <property type="entry name" value="HTH_MarR-typ"/>
</dbReference>
<dbReference type="SUPFAM" id="SSF46785">
    <property type="entry name" value="Winged helix' DNA-binding domain"/>
    <property type="match status" value="1"/>
</dbReference>
<name>A0ABV6P6F2_9ACTN</name>
<dbReference type="SMART" id="SM00347">
    <property type="entry name" value="HTH_MARR"/>
    <property type="match status" value="1"/>
</dbReference>